<evidence type="ECO:0000313" key="2">
    <source>
        <dbReference type="Proteomes" id="UP001168146"/>
    </source>
</evidence>
<gene>
    <name evidence="1" type="ORF">LTR82_005420</name>
</gene>
<dbReference type="InterPro" id="IPR038883">
    <property type="entry name" value="AN11006-like"/>
</dbReference>
<proteinExistence type="predicted"/>
<sequence length="238" mass="26084">MEITTINDQEQQSPALLRIARELRNNIYDHTMPASKTVLVRAGDIAETPTSPGLFRFHPGLPLAGVCHQIQDEYPLYYFQTNTFYFTDPVMKTHILDAFLACHGGRVEAIKSVRVYIKLGLKKALPRHVAQRLRLSYPFSTGFQMTGKDGVVTVQSPKTTQYTAESDRNNLCCCYLAELAALGTVRSGGLVAIIREFVRNAAPLGGPVHLTAAPCSSCGGYNSVRGSRRIHDQGGVSA</sequence>
<dbReference type="Proteomes" id="UP001168146">
    <property type="component" value="Unassembled WGS sequence"/>
</dbReference>
<evidence type="ECO:0000313" key="1">
    <source>
        <dbReference type="EMBL" id="KAK0323673.1"/>
    </source>
</evidence>
<dbReference type="PANTHER" id="PTHR42085">
    <property type="entry name" value="F-BOX DOMAIN-CONTAINING PROTEIN"/>
    <property type="match status" value="1"/>
</dbReference>
<protein>
    <submittedName>
        <fullName evidence="1">Uncharacterized protein</fullName>
    </submittedName>
</protein>
<dbReference type="AlphaFoldDB" id="A0AAN6JGN5"/>
<organism evidence="1 2">
    <name type="scientific">Friedmanniomyces endolithicus</name>
    <dbReference type="NCBI Taxonomy" id="329885"/>
    <lineage>
        <taxon>Eukaryota</taxon>
        <taxon>Fungi</taxon>
        <taxon>Dikarya</taxon>
        <taxon>Ascomycota</taxon>
        <taxon>Pezizomycotina</taxon>
        <taxon>Dothideomycetes</taxon>
        <taxon>Dothideomycetidae</taxon>
        <taxon>Mycosphaerellales</taxon>
        <taxon>Teratosphaeriaceae</taxon>
        <taxon>Friedmanniomyces</taxon>
    </lineage>
</organism>
<comment type="caution">
    <text evidence="1">The sequence shown here is derived from an EMBL/GenBank/DDBJ whole genome shotgun (WGS) entry which is preliminary data.</text>
</comment>
<name>A0AAN6JGN5_9PEZI</name>
<reference evidence="1" key="1">
    <citation type="submission" date="2021-12" db="EMBL/GenBank/DDBJ databases">
        <title>Black yeast isolated from Biological Soil Crust.</title>
        <authorList>
            <person name="Kurbessoian T."/>
        </authorList>
    </citation>
    <scope>NUCLEOTIDE SEQUENCE</scope>
    <source>
        <strain evidence="1">CCFEE 5208</strain>
    </source>
</reference>
<dbReference type="PANTHER" id="PTHR42085:SF1">
    <property type="entry name" value="F-BOX DOMAIN-CONTAINING PROTEIN"/>
    <property type="match status" value="1"/>
</dbReference>
<dbReference type="EMBL" id="JASUXU010000012">
    <property type="protein sequence ID" value="KAK0323673.1"/>
    <property type="molecule type" value="Genomic_DNA"/>
</dbReference>
<accession>A0AAN6JGN5</accession>